<proteinExistence type="predicted"/>
<dbReference type="Gene3D" id="3.40.50.2000">
    <property type="entry name" value="Glycogen Phosphorylase B"/>
    <property type="match status" value="2"/>
</dbReference>
<dbReference type="SUPFAM" id="SSF53756">
    <property type="entry name" value="UDP-Glycosyltransferase/glycogen phosphorylase"/>
    <property type="match status" value="1"/>
</dbReference>
<feature type="domain" description="Glycosyltransferase subfamily 4-like N-terminal" evidence="1">
    <location>
        <begin position="62"/>
        <end position="179"/>
    </location>
</feature>
<accession>A0A381V189</accession>
<organism evidence="2">
    <name type="scientific">marine metagenome</name>
    <dbReference type="NCBI Taxonomy" id="408172"/>
    <lineage>
        <taxon>unclassified sequences</taxon>
        <taxon>metagenomes</taxon>
        <taxon>ecological metagenomes</taxon>
    </lineage>
</organism>
<dbReference type="InterPro" id="IPR028098">
    <property type="entry name" value="Glyco_trans_4-like_N"/>
</dbReference>
<dbReference type="Pfam" id="PF13579">
    <property type="entry name" value="Glyco_trans_4_4"/>
    <property type="match status" value="1"/>
</dbReference>
<dbReference type="PANTHER" id="PTHR12526">
    <property type="entry name" value="GLYCOSYLTRANSFERASE"/>
    <property type="match status" value="1"/>
</dbReference>
<dbReference type="PANTHER" id="PTHR12526:SF636">
    <property type="entry name" value="BLL3647 PROTEIN"/>
    <property type="match status" value="1"/>
</dbReference>
<reference evidence="2" key="1">
    <citation type="submission" date="2018-05" db="EMBL/GenBank/DDBJ databases">
        <authorList>
            <person name="Lanie J.A."/>
            <person name="Ng W.-L."/>
            <person name="Kazmierczak K.M."/>
            <person name="Andrzejewski T.M."/>
            <person name="Davidsen T.M."/>
            <person name="Wayne K.J."/>
            <person name="Tettelin H."/>
            <person name="Glass J.I."/>
            <person name="Rusch D."/>
            <person name="Podicherti R."/>
            <person name="Tsui H.-C.T."/>
            <person name="Winkler M.E."/>
        </authorList>
    </citation>
    <scope>NUCLEOTIDE SEQUENCE</scope>
</reference>
<evidence type="ECO:0000259" key="1">
    <source>
        <dbReference type="Pfam" id="PF13579"/>
    </source>
</evidence>
<sequence>MTHILYISYDGMLEPLGQSQVLAYLKRLADGRRIHLISFEKAEDWANVVARERLASDITASGIVWHPLRYHKRPTALATAWDIACGIALGMWLVVRHRLRIVHARSYVPSVIALFLKNVFRLKFVFDMRGLWADERVDCGLWSQGSSLYRAAKWLERRFLLAADQVVSLTQAAVDEMRKFPYLQDHMPRFEVITTCADLELFKLDTTEHEQPAHDRPFTLGYVGSAGVSYLFDETLQCFKILRKVVPDAQLHILNRGEHAYIRERLNYHQIDPTAVRLEMTNHTGVANAMCHMDAGIFFIKQAYSKMASAPTKLGEFLGCGVPCLGNTRVGDMATILEGERVGVALEDFSEASMQNAISRLLQLSREPDIDKRCRQVAQDYFSLETGVKRYNRIYLDLLGEDTA</sequence>
<gene>
    <name evidence="2" type="ORF">METZ01_LOCUS86996</name>
</gene>
<dbReference type="AlphaFoldDB" id="A0A381V189"/>
<evidence type="ECO:0000313" key="2">
    <source>
        <dbReference type="EMBL" id="SVA34142.1"/>
    </source>
</evidence>
<dbReference type="GO" id="GO:0016757">
    <property type="term" value="F:glycosyltransferase activity"/>
    <property type="evidence" value="ECO:0007669"/>
    <property type="project" value="TreeGrafter"/>
</dbReference>
<protein>
    <recommendedName>
        <fullName evidence="1">Glycosyltransferase subfamily 4-like N-terminal domain-containing protein</fullName>
    </recommendedName>
</protein>
<name>A0A381V189_9ZZZZ</name>
<dbReference type="EMBL" id="UINC01007583">
    <property type="protein sequence ID" value="SVA34142.1"/>
    <property type="molecule type" value="Genomic_DNA"/>
</dbReference>